<dbReference type="GO" id="GO:0046854">
    <property type="term" value="P:phosphatidylinositol phosphate biosynthetic process"/>
    <property type="evidence" value="ECO:0007669"/>
    <property type="project" value="InterPro"/>
</dbReference>
<dbReference type="Pfam" id="PF19274">
    <property type="entry name" value="PI4K_N"/>
    <property type="match status" value="1"/>
</dbReference>
<dbReference type="PROSITE" id="PS00916">
    <property type="entry name" value="PI3_4_KINASE_2"/>
    <property type="match status" value="1"/>
</dbReference>
<dbReference type="GO" id="GO:0004430">
    <property type="term" value="F:1-phosphatidylinositol 4-kinase activity"/>
    <property type="evidence" value="ECO:0007669"/>
    <property type="project" value="UniProtKB-EC"/>
</dbReference>
<feature type="region of interest" description="Disordered" evidence="4">
    <location>
        <begin position="1187"/>
        <end position="1218"/>
    </location>
</feature>
<comment type="caution">
    <text evidence="6">The sequence shown here is derived from an EMBL/GenBank/DDBJ whole genome shotgun (WGS) entry which is preliminary data.</text>
</comment>
<dbReference type="SUPFAM" id="SSF48371">
    <property type="entry name" value="ARM repeat"/>
    <property type="match status" value="1"/>
</dbReference>
<dbReference type="Gene3D" id="3.30.1010.10">
    <property type="entry name" value="Phosphatidylinositol 3-kinase Catalytic Subunit, Chain A, domain 4"/>
    <property type="match status" value="1"/>
</dbReference>
<dbReference type="InterPro" id="IPR000403">
    <property type="entry name" value="PI3/4_kinase_cat_dom"/>
</dbReference>
<evidence type="ECO:0000259" key="5">
    <source>
        <dbReference type="PROSITE" id="PS50290"/>
    </source>
</evidence>
<dbReference type="PANTHER" id="PTHR10048">
    <property type="entry name" value="PHOSPHATIDYLINOSITOL KINASE"/>
    <property type="match status" value="1"/>
</dbReference>
<evidence type="ECO:0000256" key="2">
    <source>
        <dbReference type="ARBA" id="ARBA00022679"/>
    </source>
</evidence>
<feature type="compositionally biased region" description="Low complexity" evidence="4">
    <location>
        <begin position="243"/>
        <end position="257"/>
    </location>
</feature>
<feature type="compositionally biased region" description="Gly residues" evidence="4">
    <location>
        <begin position="599"/>
        <end position="612"/>
    </location>
</feature>
<dbReference type="InterPro" id="IPR015433">
    <property type="entry name" value="PI3/4_kinase"/>
</dbReference>
<dbReference type="PROSITE" id="PS00915">
    <property type="entry name" value="PI3_4_KINASE_1"/>
    <property type="match status" value="1"/>
</dbReference>
<evidence type="ECO:0000256" key="4">
    <source>
        <dbReference type="SAM" id="MobiDB-lite"/>
    </source>
</evidence>
<protein>
    <submittedName>
        <fullName evidence="6">Phosphatidylinositol 4-kinase alpha</fullName>
    </submittedName>
</protein>
<feature type="domain" description="PI3K/PI4K catalytic" evidence="5">
    <location>
        <begin position="1252"/>
        <end position="1516"/>
    </location>
</feature>
<dbReference type="EMBL" id="LUCM01011736">
    <property type="protein sequence ID" value="KAA0183534.1"/>
    <property type="molecule type" value="Genomic_DNA"/>
</dbReference>
<dbReference type="Proteomes" id="UP000728185">
    <property type="component" value="Unassembled WGS sequence"/>
</dbReference>
<evidence type="ECO:0000256" key="1">
    <source>
        <dbReference type="ARBA" id="ARBA00006209"/>
    </source>
</evidence>
<proteinExistence type="inferred from homology"/>
<evidence type="ECO:0000313" key="7">
    <source>
        <dbReference type="Proteomes" id="UP000728185"/>
    </source>
</evidence>
<dbReference type="InterPro" id="IPR011009">
    <property type="entry name" value="Kinase-like_dom_sf"/>
</dbReference>
<dbReference type="InterPro" id="IPR018936">
    <property type="entry name" value="PI3/4_kinase_CS"/>
</dbReference>
<dbReference type="SMART" id="SM00146">
    <property type="entry name" value="PI3Kc"/>
    <property type="match status" value="1"/>
</dbReference>
<dbReference type="Gene3D" id="1.10.1070.11">
    <property type="entry name" value="Phosphatidylinositol 3-/4-kinase, catalytic domain"/>
    <property type="match status" value="1"/>
</dbReference>
<feature type="region of interest" description="Disordered" evidence="4">
    <location>
        <begin position="238"/>
        <end position="261"/>
    </location>
</feature>
<organism evidence="6 7">
    <name type="scientific">Fasciolopsis buskii</name>
    <dbReference type="NCBI Taxonomy" id="27845"/>
    <lineage>
        <taxon>Eukaryota</taxon>
        <taxon>Metazoa</taxon>
        <taxon>Spiralia</taxon>
        <taxon>Lophotrochozoa</taxon>
        <taxon>Platyhelminthes</taxon>
        <taxon>Trematoda</taxon>
        <taxon>Digenea</taxon>
        <taxon>Plagiorchiida</taxon>
        <taxon>Echinostomata</taxon>
        <taxon>Echinostomatoidea</taxon>
        <taxon>Fasciolidae</taxon>
        <taxon>Fasciolopsis</taxon>
    </lineage>
</organism>
<dbReference type="SUPFAM" id="SSF56112">
    <property type="entry name" value="Protein kinase-like (PK-like)"/>
    <property type="match status" value="1"/>
</dbReference>
<dbReference type="FunFam" id="1.10.1070.11:FF:000005">
    <property type="entry name" value="Phosphatidylinositol 4-kinase, catalytic, alpha"/>
    <property type="match status" value="1"/>
</dbReference>
<accession>A0A8E0RIU2</accession>
<keyword evidence="3" id="KW-0418">Kinase</keyword>
<feature type="region of interest" description="Disordered" evidence="4">
    <location>
        <begin position="880"/>
        <end position="899"/>
    </location>
</feature>
<dbReference type="GO" id="GO:0005737">
    <property type="term" value="C:cytoplasm"/>
    <property type="evidence" value="ECO:0007669"/>
    <property type="project" value="TreeGrafter"/>
</dbReference>
<reference evidence="6" key="1">
    <citation type="submission" date="2019-05" db="EMBL/GenBank/DDBJ databases">
        <title>Annotation for the trematode Fasciolopsis buski.</title>
        <authorList>
            <person name="Choi Y.-J."/>
        </authorList>
    </citation>
    <scope>NUCLEOTIDE SEQUENCE</scope>
    <source>
        <strain evidence="6">HT</strain>
        <tissue evidence="6">Whole worm</tissue>
    </source>
</reference>
<keyword evidence="2" id="KW-0808">Transferase</keyword>
<dbReference type="PANTHER" id="PTHR10048:SF15">
    <property type="entry name" value="PHOSPHATIDYLINOSITOL 4-KINASE ALPHA"/>
    <property type="match status" value="1"/>
</dbReference>
<dbReference type="GO" id="GO:0005886">
    <property type="term" value="C:plasma membrane"/>
    <property type="evidence" value="ECO:0007669"/>
    <property type="project" value="TreeGrafter"/>
</dbReference>
<dbReference type="FunFam" id="3.30.1010.10:FF:000009">
    <property type="entry name" value="Phosphatidylinositol 4-kinase, catalytic, alpha"/>
    <property type="match status" value="1"/>
</dbReference>
<dbReference type="InterPro" id="IPR036940">
    <property type="entry name" value="PI3/4_kinase_cat_sf"/>
</dbReference>
<dbReference type="Pfam" id="PF00454">
    <property type="entry name" value="PI3_PI4_kinase"/>
    <property type="match status" value="1"/>
</dbReference>
<evidence type="ECO:0000313" key="6">
    <source>
        <dbReference type="EMBL" id="KAA0183534.1"/>
    </source>
</evidence>
<feature type="region of interest" description="Disordered" evidence="4">
    <location>
        <begin position="585"/>
        <end position="612"/>
    </location>
</feature>
<evidence type="ECO:0000256" key="3">
    <source>
        <dbReference type="ARBA" id="ARBA00022777"/>
    </source>
</evidence>
<sequence length="1532" mass="168961">MQSLSRLNLRHPILSSCSPIISVTYSLDPEALHRIFLYLEDSIIIRDKFGMWTCITQVAVQVFNKYLTRMKSMDPNEAAPVYQVPRTNLDLVITDSLQDREEMLSDFVKRCKGIIEVALQWAPSLVRSHLMEYMLQLPRFSPGAFHHTGLALITESVLNFAGFNRTASFLAPAALEKRPSCAKMDSSNFMFNLILRTRFLGEASGMLRAVDDPTRLVNRLIAELDRACQQASQAYRLIDEQRPAPSSRSDSASSTTSKRQREELVQALESVRACLFHMTSLLVMRVSTVVGADAVPDRGLVSDGIAGLDEDDAVVADIMQSVESVEEELDEKPVRRRRRKLLPTIHRLDDNNKARNTDARTHSPSPVVLVNGSPPRVGETEFVGEPSTDEYMMHGDLARLLLQELCRAPLRLFRTEVLESCLACWQWLVFLNELSEAWQTSIHRGLGVFSPNDLDDGEVEPLVISEEVRYIPPDCDPGPHQLWSQFLSERLYVAQSSSQEQLDIFFDLLQRTLAGEIACLTRSMRRIPGYGEPSQLYASQLYQSGSSCAPTGRLAQTVSALGVRCRLVEMALNLLQNTGFRPPPVAHGSSATGEDLSSLGGGTAVPGGGGGGSSAGSLVSGGGVGGTVVGAGAGTTSWRVGNSNGSYHSTEHGYQFPLARVTLREKAYAAILNYFAVKPQYPQHKGADLSDDLKALSRVWSLMQAEKKYLSASSVNLEMEALLEAAGRSFAPLVSMTSYADGTNVLSSVGSGTGMAGVGGTTTPEVVGLNFSTASASGSAAHPLNPDAVGVLSVPVGSSGSTYYCASSSSPNIQRAGSHAVTEYYTAGGTLPRLRSQVMLQTGGQPLERPGVGSLILPSSYYSTNTSVQPLTSAVSTHMAHSTVSKRSSATGGKQNGQANQTESYLKHFYLRIRELILLLLASEIERLSVWFNPQSFPDRTCPKEHETGTWLRDTLAREKNWQRWANLAWELNPAVAIYLPQRFSAADNLRREISLLVKTNPQSVAHLPGALQYLATSANIEADSPELGYLTESLLESARRSPLLAHQLLWNINTNMFMDEDGEKMDPDIGTHLAAIRELIVRHFNGPALAFYKREFEFFDQITGISGTIREAPKGPARKKACLEALRKIAVRPGCYLPCNPDAIVLEIDYQSGTPMQSAAKAPFLARFKVRRVGVRNLEAEAIAAATDESSPNTDQKREALPSADSKLNPPSKMKRRNSFQTRVAIMNTSRSVQKAGTMGARRSRQPLSTIRQPRARGSLTDKPLSIENQPYMQACIFKVGDDVRQDILALQVLRLFKSIFHNCGLELFVYPYKVVATAPGRGVIECVPDSKSRDQIGRQTDGGMYEYFISTFGNETTATFQLARRNFILSMAAYSVFCYLLQVKDRHNGNIMLDKHGHLIHIDFGFMFESSPGGNLGWEPDIKLSKEMWMIMGGRMDSPPYRWFEELSTQAYLAVRPYQEAIVALVSLMLDTGLPCFRGQTIKLLRQRFSPGSSDRDAAAAYLRMTRACLAHWRGKSYDMLQYMQNQIPY</sequence>
<dbReference type="OrthoDB" id="10264149at2759"/>
<dbReference type="InterPro" id="IPR016024">
    <property type="entry name" value="ARM-type_fold"/>
</dbReference>
<gene>
    <name evidence="6" type="ORF">FBUS_04812</name>
</gene>
<dbReference type="InterPro" id="IPR045495">
    <property type="entry name" value="PI4K_N"/>
</dbReference>
<dbReference type="GO" id="GO:0048015">
    <property type="term" value="P:phosphatidylinositol-mediated signaling"/>
    <property type="evidence" value="ECO:0007669"/>
    <property type="project" value="TreeGrafter"/>
</dbReference>
<name>A0A8E0RIU2_9TREM</name>
<comment type="similarity">
    <text evidence="1">Belongs to the PI3/PI4-kinase family. Type III PI4K subfamily.</text>
</comment>
<dbReference type="PROSITE" id="PS50290">
    <property type="entry name" value="PI3_4_KINASE_3"/>
    <property type="match status" value="1"/>
</dbReference>
<dbReference type="CDD" id="cd05167">
    <property type="entry name" value="PI4Kc_III_alpha"/>
    <property type="match status" value="1"/>
</dbReference>
<keyword evidence="7" id="KW-1185">Reference proteome</keyword>